<evidence type="ECO:0000256" key="8">
    <source>
        <dbReference type="PROSITE-ProRule" id="PRU00282"/>
    </source>
</evidence>
<dbReference type="PROSITE" id="PS50920">
    <property type="entry name" value="SOLCAR"/>
    <property type="match status" value="3"/>
</dbReference>
<feature type="repeat" description="Solcar" evidence="8">
    <location>
        <begin position="181"/>
        <end position="266"/>
    </location>
</feature>
<dbReference type="InterPro" id="IPR023395">
    <property type="entry name" value="MCP_dom_sf"/>
</dbReference>
<evidence type="ECO:0000256" key="7">
    <source>
        <dbReference type="ARBA" id="ARBA00023136"/>
    </source>
</evidence>
<comment type="subcellular location">
    <subcellularLocation>
        <location evidence="1">Membrane</location>
        <topology evidence="1">Multi-pass membrane protein</topology>
    </subcellularLocation>
</comment>
<dbReference type="OMA" id="CKTRMQF"/>
<evidence type="ECO:0000313" key="11">
    <source>
        <dbReference type="Proteomes" id="UP000002009"/>
    </source>
</evidence>
<keyword evidence="6" id="KW-1133">Transmembrane helix</keyword>
<keyword evidence="11" id="KW-1185">Reference proteome</keyword>
<protein>
    <submittedName>
        <fullName evidence="10">Mitochondrial carrier family</fullName>
    </submittedName>
</protein>
<feature type="non-terminal residue" evidence="10">
    <location>
        <position position="1"/>
    </location>
</feature>
<evidence type="ECO:0000256" key="2">
    <source>
        <dbReference type="ARBA" id="ARBA00006375"/>
    </source>
</evidence>
<feature type="non-terminal residue" evidence="10">
    <location>
        <position position="266"/>
    </location>
</feature>
<evidence type="ECO:0000313" key="10">
    <source>
        <dbReference type="EMBL" id="ACO64397.1"/>
    </source>
</evidence>
<keyword evidence="4 8" id="KW-0812">Transmembrane</keyword>
<keyword evidence="7 8" id="KW-0472">Membrane</keyword>
<keyword evidence="5" id="KW-0677">Repeat</keyword>
<evidence type="ECO:0000256" key="1">
    <source>
        <dbReference type="ARBA" id="ARBA00004141"/>
    </source>
</evidence>
<dbReference type="SUPFAM" id="SSF103506">
    <property type="entry name" value="Mitochondrial carrier"/>
    <property type="match status" value="1"/>
</dbReference>
<proteinExistence type="inferred from homology"/>
<evidence type="ECO:0000256" key="5">
    <source>
        <dbReference type="ARBA" id="ARBA00022737"/>
    </source>
</evidence>
<evidence type="ECO:0000256" key="9">
    <source>
        <dbReference type="RuleBase" id="RU000488"/>
    </source>
</evidence>
<dbReference type="InterPro" id="IPR018108">
    <property type="entry name" value="MCP_transmembrane"/>
</dbReference>
<evidence type="ECO:0000256" key="6">
    <source>
        <dbReference type="ARBA" id="ARBA00022989"/>
    </source>
</evidence>
<gene>
    <name evidence="10" type="ORF">MICPUN_76127</name>
</gene>
<dbReference type="Gene3D" id="1.50.40.10">
    <property type="entry name" value="Mitochondrial carrier domain"/>
    <property type="match status" value="2"/>
</dbReference>
<sequence>VAGAIAGTLVSIVLHPVDTIKVTIQADRKVREPIAMVVSRIIRQRGVFGLYSGLSTSLASSAPISAIYTASYELVKGRLLPGLPEEKRWIAHCIAGGCASVATSFVYTPSECIKQRCQVTGATSAFAAAKSVVRADGVLGLYKGWSAVLCRNIPQSAIKFFVFEQLMRAAGGALASGGGSSGTLPALAIGGVAGSTAAMFTTPFDTIKTRMQTAGVVNQGGSTMRGLLPTMRDIVVNEGVGGLYRGVIPRLLIYVTQGAVFFSSYE</sequence>
<dbReference type="GO" id="GO:0016020">
    <property type="term" value="C:membrane"/>
    <property type="evidence" value="ECO:0007669"/>
    <property type="project" value="UniProtKB-SubCell"/>
</dbReference>
<reference evidence="10 11" key="1">
    <citation type="journal article" date="2009" name="Science">
        <title>Green evolution and dynamic adaptations revealed by genomes of the marine picoeukaryotes Micromonas.</title>
        <authorList>
            <person name="Worden A.Z."/>
            <person name="Lee J.H."/>
            <person name="Mock T."/>
            <person name="Rouze P."/>
            <person name="Simmons M.P."/>
            <person name="Aerts A.L."/>
            <person name="Allen A.E."/>
            <person name="Cuvelier M.L."/>
            <person name="Derelle E."/>
            <person name="Everett M.V."/>
            <person name="Foulon E."/>
            <person name="Grimwood J."/>
            <person name="Gundlach H."/>
            <person name="Henrissat B."/>
            <person name="Napoli C."/>
            <person name="McDonald S.M."/>
            <person name="Parker M.S."/>
            <person name="Rombauts S."/>
            <person name="Salamov A."/>
            <person name="Von Dassow P."/>
            <person name="Badger J.H."/>
            <person name="Coutinho P.M."/>
            <person name="Demir E."/>
            <person name="Dubchak I."/>
            <person name="Gentemann C."/>
            <person name="Eikrem W."/>
            <person name="Gready J.E."/>
            <person name="John U."/>
            <person name="Lanier W."/>
            <person name="Lindquist E.A."/>
            <person name="Lucas S."/>
            <person name="Mayer K.F."/>
            <person name="Moreau H."/>
            <person name="Not F."/>
            <person name="Otillar R."/>
            <person name="Panaud O."/>
            <person name="Pangilinan J."/>
            <person name="Paulsen I."/>
            <person name="Piegu B."/>
            <person name="Poliakov A."/>
            <person name="Robbens S."/>
            <person name="Schmutz J."/>
            <person name="Toulza E."/>
            <person name="Wyss T."/>
            <person name="Zelensky A."/>
            <person name="Zhou K."/>
            <person name="Armbrust E.V."/>
            <person name="Bhattacharya D."/>
            <person name="Goodenough U.W."/>
            <person name="Van de Peer Y."/>
            <person name="Grigoriev I.V."/>
        </authorList>
    </citation>
    <scope>NUCLEOTIDE SEQUENCE [LARGE SCALE GENOMIC DNA]</scope>
    <source>
        <strain evidence="11">RCC299 / NOUM17</strain>
    </source>
</reference>
<dbReference type="GeneID" id="8244074"/>
<comment type="similarity">
    <text evidence="2 9">Belongs to the mitochondrial carrier (TC 2.A.29) family.</text>
</comment>
<organism evidence="10 11">
    <name type="scientific">Micromonas commoda (strain RCC299 / NOUM17 / CCMP2709)</name>
    <name type="common">Picoplanktonic green alga</name>
    <dbReference type="NCBI Taxonomy" id="296587"/>
    <lineage>
        <taxon>Eukaryota</taxon>
        <taxon>Viridiplantae</taxon>
        <taxon>Chlorophyta</taxon>
        <taxon>Mamiellophyceae</taxon>
        <taxon>Mamiellales</taxon>
        <taxon>Mamiellaceae</taxon>
        <taxon>Micromonas</taxon>
    </lineage>
</organism>
<name>C1E7U9_MICCC</name>
<dbReference type="RefSeq" id="XP_002503139.1">
    <property type="nucleotide sequence ID" value="XM_002503093.1"/>
</dbReference>
<dbReference type="AlphaFoldDB" id="C1E7U9"/>
<dbReference type="EMBL" id="CP001327">
    <property type="protein sequence ID" value="ACO64397.1"/>
    <property type="molecule type" value="Genomic_DNA"/>
</dbReference>
<dbReference type="Pfam" id="PF00153">
    <property type="entry name" value="Mito_carr"/>
    <property type="match status" value="3"/>
</dbReference>
<dbReference type="InParanoid" id="C1E7U9"/>
<accession>C1E7U9</accession>
<feature type="repeat" description="Solcar" evidence="8">
    <location>
        <begin position="87"/>
        <end position="169"/>
    </location>
</feature>
<evidence type="ECO:0000256" key="3">
    <source>
        <dbReference type="ARBA" id="ARBA00022448"/>
    </source>
</evidence>
<evidence type="ECO:0000256" key="4">
    <source>
        <dbReference type="ARBA" id="ARBA00022692"/>
    </source>
</evidence>
<feature type="repeat" description="Solcar" evidence="8">
    <location>
        <begin position="1"/>
        <end position="78"/>
    </location>
</feature>
<keyword evidence="3 9" id="KW-0813">Transport</keyword>
<dbReference type="Proteomes" id="UP000002009">
    <property type="component" value="Chromosome 6"/>
</dbReference>
<dbReference type="KEGG" id="mis:MICPUN_76127"/>
<dbReference type="OrthoDB" id="10253709at2759"/>
<dbReference type="PANTHER" id="PTHR45667">
    <property type="entry name" value="S-ADENOSYLMETHIONINE MITOCHONDRIAL CARRIER PROTEIN"/>
    <property type="match status" value="1"/>
</dbReference>
<dbReference type="eggNOG" id="KOG0768">
    <property type="taxonomic scope" value="Eukaryota"/>
</dbReference>